<gene>
    <name evidence="2" type="ORF">PCOR1329_LOCUS80422</name>
</gene>
<accession>A0ABN9XWW7</accession>
<sequence>MEEACREEERERERERKRSSPRRGGEARVRSAHVLADGSQAIRPQGRQKAKMSHHSTNSEALLGKPSTTKGDFALLPGSGQRARQDSGAEAVATRAPHYEDEAGYETMEEKSEQERN</sequence>
<feature type="region of interest" description="Disordered" evidence="1">
    <location>
        <begin position="1"/>
        <end position="117"/>
    </location>
</feature>
<reference evidence="2" key="1">
    <citation type="submission" date="2023-10" db="EMBL/GenBank/DDBJ databases">
        <authorList>
            <person name="Chen Y."/>
            <person name="Shah S."/>
            <person name="Dougan E. K."/>
            <person name="Thang M."/>
            <person name="Chan C."/>
        </authorList>
    </citation>
    <scope>NUCLEOTIDE SEQUENCE [LARGE SCALE GENOMIC DNA]</scope>
</reference>
<organism evidence="2 3">
    <name type="scientific">Prorocentrum cordatum</name>
    <dbReference type="NCBI Taxonomy" id="2364126"/>
    <lineage>
        <taxon>Eukaryota</taxon>
        <taxon>Sar</taxon>
        <taxon>Alveolata</taxon>
        <taxon>Dinophyceae</taxon>
        <taxon>Prorocentrales</taxon>
        <taxon>Prorocentraceae</taxon>
        <taxon>Prorocentrum</taxon>
    </lineage>
</organism>
<feature type="compositionally biased region" description="Basic and acidic residues" evidence="1">
    <location>
        <begin position="7"/>
        <end position="29"/>
    </location>
</feature>
<dbReference type="Proteomes" id="UP001189429">
    <property type="component" value="Unassembled WGS sequence"/>
</dbReference>
<evidence type="ECO:0000256" key="1">
    <source>
        <dbReference type="SAM" id="MobiDB-lite"/>
    </source>
</evidence>
<proteinExistence type="predicted"/>
<evidence type="ECO:0000313" key="2">
    <source>
        <dbReference type="EMBL" id="CAK0904386.1"/>
    </source>
</evidence>
<comment type="caution">
    <text evidence="2">The sequence shown here is derived from an EMBL/GenBank/DDBJ whole genome shotgun (WGS) entry which is preliminary data.</text>
</comment>
<dbReference type="EMBL" id="CAUYUJ010021392">
    <property type="protein sequence ID" value="CAK0904386.1"/>
    <property type="molecule type" value="Genomic_DNA"/>
</dbReference>
<feature type="compositionally biased region" description="Basic and acidic residues" evidence="1">
    <location>
        <begin position="108"/>
        <end position="117"/>
    </location>
</feature>
<evidence type="ECO:0000313" key="3">
    <source>
        <dbReference type="Proteomes" id="UP001189429"/>
    </source>
</evidence>
<feature type="compositionally biased region" description="Polar residues" evidence="1">
    <location>
        <begin position="55"/>
        <end position="70"/>
    </location>
</feature>
<protein>
    <submittedName>
        <fullName evidence="2">Uncharacterized protein</fullName>
    </submittedName>
</protein>
<keyword evidence="3" id="KW-1185">Reference proteome</keyword>
<name>A0ABN9XWW7_9DINO</name>